<organism evidence="5 6">
    <name type="scientific">Streptomyces daliensis</name>
    <dbReference type="NCBI Taxonomy" id="299421"/>
    <lineage>
        <taxon>Bacteria</taxon>
        <taxon>Bacillati</taxon>
        <taxon>Actinomycetota</taxon>
        <taxon>Actinomycetes</taxon>
        <taxon>Kitasatosporales</taxon>
        <taxon>Streptomycetaceae</taxon>
        <taxon>Streptomyces</taxon>
    </lineage>
</organism>
<dbReference type="EMBL" id="JAGSMN010000508">
    <property type="protein sequence ID" value="MBR7675658.1"/>
    <property type="molecule type" value="Genomic_DNA"/>
</dbReference>
<dbReference type="InterPro" id="IPR036390">
    <property type="entry name" value="WH_DNA-bd_sf"/>
</dbReference>
<dbReference type="PANTHER" id="PTHR43537">
    <property type="entry name" value="TRANSCRIPTIONAL REGULATOR, GNTR FAMILY"/>
    <property type="match status" value="1"/>
</dbReference>
<evidence type="ECO:0000259" key="4">
    <source>
        <dbReference type="PROSITE" id="PS50949"/>
    </source>
</evidence>
<comment type="caution">
    <text evidence="5">The sequence shown here is derived from an EMBL/GenBank/DDBJ whole genome shotgun (WGS) entry which is preliminary data.</text>
</comment>
<dbReference type="InterPro" id="IPR036388">
    <property type="entry name" value="WH-like_DNA-bd_sf"/>
</dbReference>
<evidence type="ECO:0000256" key="2">
    <source>
        <dbReference type="ARBA" id="ARBA00023125"/>
    </source>
</evidence>
<dbReference type="InterPro" id="IPR011711">
    <property type="entry name" value="GntR_C"/>
</dbReference>
<dbReference type="InterPro" id="IPR000524">
    <property type="entry name" value="Tscrpt_reg_HTH_GntR"/>
</dbReference>
<evidence type="ECO:0000256" key="3">
    <source>
        <dbReference type="ARBA" id="ARBA00023163"/>
    </source>
</evidence>
<dbReference type="SUPFAM" id="SSF46785">
    <property type="entry name" value="Winged helix' DNA-binding domain"/>
    <property type="match status" value="1"/>
</dbReference>
<dbReference type="SUPFAM" id="SSF48008">
    <property type="entry name" value="GntR ligand-binding domain-like"/>
    <property type="match status" value="1"/>
</dbReference>
<dbReference type="Gene3D" id="1.20.120.530">
    <property type="entry name" value="GntR ligand-binding domain-like"/>
    <property type="match status" value="1"/>
</dbReference>
<protein>
    <submittedName>
        <fullName evidence="5">GntR family transcriptional regulator</fullName>
    </submittedName>
</protein>
<dbReference type="GO" id="GO:0003677">
    <property type="term" value="F:DNA binding"/>
    <property type="evidence" value="ECO:0007669"/>
    <property type="project" value="UniProtKB-KW"/>
</dbReference>
<evidence type="ECO:0000313" key="6">
    <source>
        <dbReference type="Proteomes" id="UP000675554"/>
    </source>
</evidence>
<sequence length="234" mass="25546">MTSGKKTPVVPRRALRDGVYEALLEKLLDGSMPPGASLGIDSLSRELGVSQTPVREALVQMEHTGLVTRVALKGYRVAHPLPPRQLAELFDARGMLEVAAAERAVAHTDDLLPELRAAHAQHVLCAHRVRKQRGDGGPPADYSDLREYFQADWEFHLTIIRAADNRFLVQMAESLSAHVHRMRQTADHGALDIDQAVAEHATILAAFESGDPEAPSKALRTHLAAVARRAAEDA</sequence>
<dbReference type="SMART" id="SM00345">
    <property type="entry name" value="HTH_GNTR"/>
    <property type="match status" value="1"/>
</dbReference>
<dbReference type="GO" id="GO:0003700">
    <property type="term" value="F:DNA-binding transcription factor activity"/>
    <property type="evidence" value="ECO:0007669"/>
    <property type="project" value="InterPro"/>
</dbReference>
<gene>
    <name evidence="5" type="ORF">KDA82_22085</name>
</gene>
<dbReference type="Proteomes" id="UP000675554">
    <property type="component" value="Unassembled WGS sequence"/>
</dbReference>
<dbReference type="Pfam" id="PF07729">
    <property type="entry name" value="FCD"/>
    <property type="match status" value="1"/>
</dbReference>
<dbReference type="SMART" id="SM00895">
    <property type="entry name" value="FCD"/>
    <property type="match status" value="1"/>
</dbReference>
<keyword evidence="2" id="KW-0238">DNA-binding</keyword>
<proteinExistence type="predicted"/>
<dbReference type="CDD" id="cd07377">
    <property type="entry name" value="WHTH_GntR"/>
    <property type="match status" value="1"/>
</dbReference>
<evidence type="ECO:0000256" key="1">
    <source>
        <dbReference type="ARBA" id="ARBA00023015"/>
    </source>
</evidence>
<dbReference type="AlphaFoldDB" id="A0A8T4IVH9"/>
<dbReference type="PANTHER" id="PTHR43537:SF24">
    <property type="entry name" value="GLUCONATE OPERON TRANSCRIPTIONAL REPRESSOR"/>
    <property type="match status" value="1"/>
</dbReference>
<keyword evidence="6" id="KW-1185">Reference proteome</keyword>
<dbReference type="Pfam" id="PF00392">
    <property type="entry name" value="GntR"/>
    <property type="match status" value="1"/>
</dbReference>
<name>A0A8T4IVH9_9ACTN</name>
<dbReference type="PROSITE" id="PS50949">
    <property type="entry name" value="HTH_GNTR"/>
    <property type="match status" value="1"/>
</dbReference>
<dbReference type="Gene3D" id="1.10.10.10">
    <property type="entry name" value="Winged helix-like DNA-binding domain superfamily/Winged helix DNA-binding domain"/>
    <property type="match status" value="1"/>
</dbReference>
<accession>A0A8T4IVH9</accession>
<evidence type="ECO:0000313" key="5">
    <source>
        <dbReference type="EMBL" id="MBR7675658.1"/>
    </source>
</evidence>
<dbReference type="InterPro" id="IPR008920">
    <property type="entry name" value="TF_FadR/GntR_C"/>
</dbReference>
<keyword evidence="1" id="KW-0805">Transcription regulation</keyword>
<feature type="domain" description="HTH gntR-type" evidence="4">
    <location>
        <begin position="13"/>
        <end position="80"/>
    </location>
</feature>
<keyword evidence="3" id="KW-0804">Transcription</keyword>
<reference evidence="5" key="1">
    <citation type="submission" date="2021-04" db="EMBL/GenBank/DDBJ databases">
        <title>Sequencing of actinobacteria type strains.</title>
        <authorList>
            <person name="Nguyen G.-S."/>
            <person name="Wentzel A."/>
        </authorList>
    </citation>
    <scope>NUCLEOTIDE SEQUENCE</scope>
    <source>
        <strain evidence="5">DSM 42095</strain>
    </source>
</reference>